<dbReference type="FunFam" id="1.10.4160.10:FF:000001">
    <property type="entry name" value="Uracil permease, putative"/>
    <property type="match status" value="1"/>
</dbReference>
<dbReference type="Pfam" id="PF02133">
    <property type="entry name" value="Transp_cyt_pur"/>
    <property type="match status" value="1"/>
</dbReference>
<feature type="transmembrane region" description="Helical" evidence="7">
    <location>
        <begin position="275"/>
        <end position="294"/>
    </location>
</feature>
<reference evidence="8" key="2">
    <citation type="journal article" date="2023" name="IMA Fungus">
        <title>Comparative genomic study of the Penicillium genus elucidates a diverse pangenome and 15 lateral gene transfer events.</title>
        <authorList>
            <person name="Petersen C."/>
            <person name="Sorensen T."/>
            <person name="Nielsen M.R."/>
            <person name="Sondergaard T.E."/>
            <person name="Sorensen J.L."/>
            <person name="Fitzpatrick D.A."/>
            <person name="Frisvad J.C."/>
            <person name="Nielsen K.L."/>
        </authorList>
    </citation>
    <scope>NUCLEOTIDE SEQUENCE</scope>
    <source>
        <strain evidence="8">IBT 26290</strain>
    </source>
</reference>
<dbReference type="PANTHER" id="PTHR30618">
    <property type="entry name" value="NCS1 FAMILY PURINE/PYRIMIDINE TRANSPORTER"/>
    <property type="match status" value="1"/>
</dbReference>
<keyword evidence="9" id="KW-1185">Reference proteome</keyword>
<dbReference type="InterPro" id="IPR001248">
    <property type="entry name" value="Pur-cyt_permease"/>
</dbReference>
<dbReference type="InterPro" id="IPR045225">
    <property type="entry name" value="Uracil/uridine/allantoin_perm"/>
</dbReference>
<evidence type="ECO:0000256" key="7">
    <source>
        <dbReference type="SAM" id="Phobius"/>
    </source>
</evidence>
<name>A0A9W9I2V3_9EURO</name>
<evidence type="ECO:0000313" key="8">
    <source>
        <dbReference type="EMBL" id="KAJ5166111.1"/>
    </source>
</evidence>
<proteinExistence type="inferred from homology"/>
<dbReference type="Proteomes" id="UP001149163">
    <property type="component" value="Unassembled WGS sequence"/>
</dbReference>
<evidence type="ECO:0000313" key="9">
    <source>
        <dbReference type="Proteomes" id="UP001149163"/>
    </source>
</evidence>
<accession>A0A9W9I2V3</accession>
<keyword evidence="4 7" id="KW-1133">Transmembrane helix</keyword>
<dbReference type="RefSeq" id="XP_056542572.1">
    <property type="nucleotide sequence ID" value="XM_056687017.1"/>
</dbReference>
<dbReference type="CDD" id="cd11482">
    <property type="entry name" value="SLC-NCS1sbd_NRT1-like"/>
    <property type="match status" value="1"/>
</dbReference>
<feature type="transmembrane region" description="Helical" evidence="7">
    <location>
        <begin position="237"/>
        <end position="255"/>
    </location>
</feature>
<keyword evidence="5 7" id="KW-0472">Membrane</keyword>
<dbReference type="OrthoDB" id="2018619at2759"/>
<dbReference type="Gene3D" id="1.10.4160.10">
    <property type="entry name" value="Hydantoin permease"/>
    <property type="match status" value="1"/>
</dbReference>
<gene>
    <name evidence="8" type="ORF">N7482_004892</name>
</gene>
<evidence type="ECO:0000256" key="6">
    <source>
        <dbReference type="SAM" id="MobiDB-lite"/>
    </source>
</evidence>
<comment type="subcellular location">
    <subcellularLocation>
        <location evidence="1">Membrane</location>
        <topology evidence="1">Multi-pass membrane protein</topology>
    </subcellularLocation>
</comment>
<feature type="region of interest" description="Disordered" evidence="6">
    <location>
        <begin position="531"/>
        <end position="559"/>
    </location>
</feature>
<dbReference type="PANTHER" id="PTHR30618:SF0">
    <property type="entry name" value="PURINE-URACIL PERMEASE NCS1"/>
    <property type="match status" value="1"/>
</dbReference>
<feature type="transmembrane region" description="Helical" evidence="7">
    <location>
        <begin position="194"/>
        <end position="217"/>
    </location>
</feature>
<dbReference type="GO" id="GO:0015205">
    <property type="term" value="F:nucleobase transmembrane transporter activity"/>
    <property type="evidence" value="ECO:0007669"/>
    <property type="project" value="TreeGrafter"/>
</dbReference>
<feature type="transmembrane region" description="Helical" evidence="7">
    <location>
        <begin position="364"/>
        <end position="381"/>
    </location>
</feature>
<evidence type="ECO:0000256" key="2">
    <source>
        <dbReference type="ARBA" id="ARBA00008974"/>
    </source>
</evidence>
<feature type="transmembrane region" description="Helical" evidence="7">
    <location>
        <begin position="450"/>
        <end position="468"/>
    </location>
</feature>
<evidence type="ECO:0000256" key="3">
    <source>
        <dbReference type="ARBA" id="ARBA00022692"/>
    </source>
</evidence>
<comment type="caution">
    <text evidence="8">The sequence shown here is derived from an EMBL/GenBank/DDBJ whole genome shotgun (WGS) entry which is preliminary data.</text>
</comment>
<reference evidence="8" key="1">
    <citation type="submission" date="2022-11" db="EMBL/GenBank/DDBJ databases">
        <authorList>
            <person name="Petersen C."/>
        </authorList>
    </citation>
    <scope>NUCLEOTIDE SEQUENCE</scope>
    <source>
        <strain evidence="8">IBT 26290</strain>
    </source>
</reference>
<evidence type="ECO:0000256" key="5">
    <source>
        <dbReference type="ARBA" id="ARBA00023136"/>
    </source>
</evidence>
<comment type="similarity">
    <text evidence="2">Belongs to the purine-cytosine permease (2.A.39) family.</text>
</comment>
<dbReference type="GeneID" id="81426193"/>
<protein>
    <submittedName>
        <fullName evidence="8">Uncharacterized protein</fullName>
    </submittedName>
</protein>
<feature type="transmembrane region" description="Helical" evidence="7">
    <location>
        <begin position="488"/>
        <end position="506"/>
    </location>
</feature>
<dbReference type="AlphaFoldDB" id="A0A9W9I2V3"/>
<feature type="transmembrane region" description="Helical" evidence="7">
    <location>
        <begin position="166"/>
        <end position="187"/>
    </location>
</feature>
<organism evidence="8 9">
    <name type="scientific">Penicillium canariense</name>
    <dbReference type="NCBI Taxonomy" id="189055"/>
    <lineage>
        <taxon>Eukaryota</taxon>
        <taxon>Fungi</taxon>
        <taxon>Dikarya</taxon>
        <taxon>Ascomycota</taxon>
        <taxon>Pezizomycotina</taxon>
        <taxon>Eurotiomycetes</taxon>
        <taxon>Eurotiomycetidae</taxon>
        <taxon>Eurotiales</taxon>
        <taxon>Aspergillaceae</taxon>
        <taxon>Penicillium</taxon>
    </lineage>
</organism>
<dbReference type="GO" id="GO:0005886">
    <property type="term" value="C:plasma membrane"/>
    <property type="evidence" value="ECO:0007669"/>
    <property type="project" value="TreeGrafter"/>
</dbReference>
<feature type="transmembrane region" description="Helical" evidence="7">
    <location>
        <begin position="44"/>
        <end position="69"/>
    </location>
</feature>
<dbReference type="EMBL" id="JAPQKN010000003">
    <property type="protein sequence ID" value="KAJ5166111.1"/>
    <property type="molecule type" value="Genomic_DNA"/>
</dbReference>
<keyword evidence="3 7" id="KW-0812">Transmembrane</keyword>
<sequence length="559" mass="61671">MRLSRPRLRVSQAQSAFADGNARWTNRDLDPIPLLARKWGVWSLIAYWISDAFNAATWQFASSIIAVGLTYREALAIVAVSFLIISFVISANGAVGAIYHVPFPVIARASWGFWGSYIAIISRLILAVFWFAIQNVNGGNSVRVMIGAIWPSYLTLHNDIPVSQGITSNGMIAFFIFWVLQLPFLCMHPNKLRWLFTVKSVLVPIAWIAILIWAFVAEKGGGGIFDKQKATVSGSKYSWLFLANMTSVLGNFATLSVNQSDFSRYSRVNPRWQLLYIPLLPIIFTFISFIGIAASSAGQSHYNLASIPWDPNELISLWPNRACRFFGAASFALASLGVNISANSLSAANDFTALAPQVLNIRRGQILCALLSWALVPWKILESASNFLNFMGAYAIFLGPIAAIMLFDFWLVNRRRYDVLALYQPSNPTYRYACTVPFLYSGKSIWGTNWRAVVSFLVGVVPSLPGMINAVSSSIDVGAGTHPYEFGWLLGFFATAAVYLALSWLFPATETQIPRAVLPDEIYEERSVVVEGVETDSSEQTSTPSGGEKVPANSLEKSV</sequence>
<evidence type="ECO:0000256" key="1">
    <source>
        <dbReference type="ARBA" id="ARBA00004141"/>
    </source>
</evidence>
<feature type="transmembrane region" description="Helical" evidence="7">
    <location>
        <begin position="387"/>
        <end position="412"/>
    </location>
</feature>
<feature type="transmembrane region" description="Helical" evidence="7">
    <location>
        <begin position="75"/>
        <end position="99"/>
    </location>
</feature>
<evidence type="ECO:0000256" key="4">
    <source>
        <dbReference type="ARBA" id="ARBA00022989"/>
    </source>
</evidence>
<feature type="transmembrane region" description="Helical" evidence="7">
    <location>
        <begin position="325"/>
        <end position="343"/>
    </location>
</feature>
<feature type="transmembrane region" description="Helical" evidence="7">
    <location>
        <begin position="111"/>
        <end position="133"/>
    </location>
</feature>